<protein>
    <recommendedName>
        <fullName evidence="3">DUF3299 domain-containing protein</fullName>
    </recommendedName>
</protein>
<keyword evidence="2" id="KW-1185">Reference proteome</keyword>
<dbReference type="AlphaFoldDB" id="A0A518K2P9"/>
<gene>
    <name evidence="1" type="ORF">Spa11_02440</name>
</gene>
<dbReference type="KEGG" id="bmei:Spa11_02440"/>
<evidence type="ECO:0000313" key="2">
    <source>
        <dbReference type="Proteomes" id="UP000316426"/>
    </source>
</evidence>
<proteinExistence type="predicted"/>
<evidence type="ECO:0000313" key="1">
    <source>
        <dbReference type="EMBL" id="QDV72074.1"/>
    </source>
</evidence>
<dbReference type="Proteomes" id="UP000316426">
    <property type="component" value="Chromosome"/>
</dbReference>
<reference evidence="1 2" key="1">
    <citation type="submission" date="2019-02" db="EMBL/GenBank/DDBJ databases">
        <title>Deep-cultivation of Planctomycetes and their phenomic and genomic characterization uncovers novel biology.</title>
        <authorList>
            <person name="Wiegand S."/>
            <person name="Jogler M."/>
            <person name="Boedeker C."/>
            <person name="Pinto D."/>
            <person name="Vollmers J."/>
            <person name="Rivas-Marin E."/>
            <person name="Kohn T."/>
            <person name="Peeters S.H."/>
            <person name="Heuer A."/>
            <person name="Rast P."/>
            <person name="Oberbeckmann S."/>
            <person name="Bunk B."/>
            <person name="Jeske O."/>
            <person name="Meyerdierks A."/>
            <person name="Storesund J.E."/>
            <person name="Kallscheuer N."/>
            <person name="Luecker S."/>
            <person name="Lage O.M."/>
            <person name="Pohl T."/>
            <person name="Merkel B.J."/>
            <person name="Hornburger P."/>
            <person name="Mueller R.-W."/>
            <person name="Bruemmer F."/>
            <person name="Labrenz M."/>
            <person name="Spormann A.M."/>
            <person name="Op den Camp H."/>
            <person name="Overmann J."/>
            <person name="Amann R."/>
            <person name="Jetten M.S.M."/>
            <person name="Mascher T."/>
            <person name="Medema M.H."/>
            <person name="Devos D.P."/>
            <person name="Kaster A.-K."/>
            <person name="Ovreas L."/>
            <person name="Rohde M."/>
            <person name="Galperin M.Y."/>
            <person name="Jogler C."/>
        </authorList>
    </citation>
    <scope>NUCLEOTIDE SEQUENCE [LARGE SCALE GENOMIC DNA]</scope>
    <source>
        <strain evidence="1 2">Spa11</strain>
    </source>
</reference>
<organism evidence="1 2">
    <name type="scientific">Botrimarina mediterranea</name>
    <dbReference type="NCBI Taxonomy" id="2528022"/>
    <lineage>
        <taxon>Bacteria</taxon>
        <taxon>Pseudomonadati</taxon>
        <taxon>Planctomycetota</taxon>
        <taxon>Planctomycetia</taxon>
        <taxon>Pirellulales</taxon>
        <taxon>Lacipirellulaceae</taxon>
        <taxon>Botrimarina</taxon>
    </lineage>
</organism>
<dbReference type="Pfam" id="PF11736">
    <property type="entry name" value="DUF3299"/>
    <property type="match status" value="1"/>
</dbReference>
<dbReference type="EMBL" id="CP036349">
    <property type="protein sequence ID" value="QDV72074.1"/>
    <property type="molecule type" value="Genomic_DNA"/>
</dbReference>
<evidence type="ECO:0008006" key="3">
    <source>
        <dbReference type="Google" id="ProtNLM"/>
    </source>
</evidence>
<name>A0A518K2P9_9BACT</name>
<dbReference type="InterPro" id="IPR021727">
    <property type="entry name" value="DUF3299"/>
</dbReference>
<dbReference type="Gene3D" id="2.40.50.870">
    <property type="entry name" value="Protein of unknown function (DUF3299)"/>
    <property type="match status" value="1"/>
</dbReference>
<sequence length="192" mass="21281">MGCVVRFKVGSRKWEVGMRWPAYLPLPPSHFPLLPLATLALLAGCETAPPPVATPPIAKESSPQEPAPARIEDRTFDDIKFDIEPDAPFDRSMLTEEVRQLDGERIRIRGYILPTSQASGIKNFVLVRDNQECCFGPGAALYDCILVTMQGDKSAEFSVRPVAVEGKFKVEEFYGPDDKPLAIYRLDGEAVK</sequence>
<accession>A0A518K2P9</accession>